<evidence type="ECO:0000313" key="8">
    <source>
        <dbReference type="Proteomes" id="UP000818029"/>
    </source>
</evidence>
<feature type="region of interest" description="Disordered" evidence="5">
    <location>
        <begin position="53"/>
        <end position="111"/>
    </location>
</feature>
<sequence length="988" mass="115425">MSRSPERNPNEGGGFRPIRNVGRGVPDLTVQAIMQEMERMFDRKLEPIEDRLYRVETRRQREVTPEDARRGREQPIENHDEEESEGDHLSEQGNPQRFQRNRMSIPPFQGKNDPESYLEWEKKMELVFECHNYSENKKVKLAAIEFSDYAIVWWDQLVTSRRRNGERPISTWAEMKAIMRKRFVPSYYHRELYQRLQNLTQGNRTVEDYYKDMKIAMIRADVEEDREATMARFLAGLNRDIANIVELQHYVEVMDMVHMAIKVEKQLKRKGPMRTYPTASTNKWTQGTSKAPNRPKEPFVAAKPNQVSADASKNKNESVSNRSRDIKCFKCQGRGHIASQCPNRRVMVVRSNGEIESEDEQEEEPEIPMEEGEELELPVEGELLVVKRSLNIQVAEEEQQRLVEKLGLATTKHPTPYKLQWLNDGGELKVTKQARVAFSIGKYQDEVVCDVVPMHAGHLLLGRPWQFDRRVVHDGYTNRYSFKHLGRNVTLAPLTPKQVHEDQLKMKQSIDREKEKEKNKKSEKKKKQKNEKSEIKTRVTKEKERVDCRAINKITIKYRHPIPRLDDMLDELSGAQLFSKIDLKSGYHQIRMREGDEWKTAFKTKYGLYEWLVMPFGLTNAPSTFMRLMNYVLRSFIGKFCVVYFDDILVYSKSLEDHIQHLRAVLEVLRKEVLYANLKKCSFCTNEVVFLGFVVSARGLEVDQEKVKAINEWPRPTNISQKNSPFVWTDEQENSFNKLKECLTNAPLLSLPDFNKTFEIECDASGIGIGAALMQDGRPIAYFSEKLNGATLNYPTYDKELYALVRALETWQHYLWSKEFVIHSDHEALKHLKGQTKLNKRHAKWVEYLESFPYVIKYKKEEAHSGGLMGHSATKFSPFEVVYGFNPITPLDLIPMPSNELVHVDGKKKAEFVKQLHKNVKDNIERRTEQYVRGANKGRKRVVFEPGDWVWIHMRKERFPDQRKSKLQSRGDGPFQVLERINDNVYKI</sequence>
<dbReference type="Gene3D" id="3.30.70.270">
    <property type="match status" value="2"/>
</dbReference>
<dbReference type="Pfam" id="PF00078">
    <property type="entry name" value="RVT_1"/>
    <property type="match status" value="1"/>
</dbReference>
<feature type="non-terminal residue" evidence="9">
    <location>
        <position position="988"/>
    </location>
</feature>
<keyword evidence="3" id="KW-0238">DNA-binding</keyword>
<dbReference type="InterPro" id="IPR036875">
    <property type="entry name" value="Znf_CCHC_sf"/>
</dbReference>
<feature type="domain" description="CCHC-type" evidence="6">
    <location>
        <begin position="327"/>
        <end position="343"/>
    </location>
</feature>
<keyword evidence="2" id="KW-0378">Hydrolase</keyword>
<dbReference type="InterPro" id="IPR041577">
    <property type="entry name" value="RT_RNaseH_2"/>
</dbReference>
<keyword evidence="4" id="KW-0479">Metal-binding</keyword>
<keyword evidence="4" id="KW-0862">Zinc</keyword>
<dbReference type="Pfam" id="PF24626">
    <property type="entry name" value="SH3_Tf2-1"/>
    <property type="match status" value="1"/>
</dbReference>
<dbReference type="Proteomes" id="UP000818029">
    <property type="component" value="Chromosome A06"/>
</dbReference>
<feature type="region of interest" description="Disordered" evidence="5">
    <location>
        <begin position="494"/>
        <end position="539"/>
    </location>
</feature>
<dbReference type="SMART" id="SM00343">
    <property type="entry name" value="ZnF_C2HC"/>
    <property type="match status" value="1"/>
</dbReference>
<dbReference type="SUPFAM" id="SSF56672">
    <property type="entry name" value="DNA/RNA polymerases"/>
    <property type="match status" value="1"/>
</dbReference>
<reference evidence="8" key="1">
    <citation type="journal article" date="2020" name="Nat. Genet.">
        <title>Genomic diversifications of five Gossypium allopolyploid species and their impact on cotton improvement.</title>
        <authorList>
            <person name="Chen Z.J."/>
            <person name="Sreedasyam A."/>
            <person name="Ando A."/>
            <person name="Song Q."/>
            <person name="De Santiago L.M."/>
            <person name="Hulse-Kemp A.M."/>
            <person name="Ding M."/>
            <person name="Ye W."/>
            <person name="Kirkbride R.C."/>
            <person name="Jenkins J."/>
            <person name="Plott C."/>
            <person name="Lovell J."/>
            <person name="Lin Y.M."/>
            <person name="Vaughn R."/>
            <person name="Liu B."/>
            <person name="Simpson S."/>
            <person name="Scheffler B.E."/>
            <person name="Wen L."/>
            <person name="Saski C.A."/>
            <person name="Grover C.E."/>
            <person name="Hu G."/>
            <person name="Conover J.L."/>
            <person name="Carlson J.W."/>
            <person name="Shu S."/>
            <person name="Boston L.B."/>
            <person name="Williams M."/>
            <person name="Peterson D.G."/>
            <person name="McGee K."/>
            <person name="Jones D.C."/>
            <person name="Wendel J.F."/>
            <person name="Stelly D.M."/>
            <person name="Grimwood J."/>
            <person name="Schmutz J."/>
        </authorList>
    </citation>
    <scope>NUCLEOTIDE SEQUENCE [LARGE SCALE GENOMIC DNA]</scope>
    <source>
        <strain evidence="8">cv. TM-1</strain>
    </source>
</reference>
<accession>A0ABM3BWB8</accession>
<evidence type="ECO:0000313" key="9">
    <source>
        <dbReference type="RefSeq" id="XP_040971345.1"/>
    </source>
</evidence>
<evidence type="ECO:0000256" key="3">
    <source>
        <dbReference type="ARBA" id="ARBA00023125"/>
    </source>
</evidence>
<feature type="domain" description="Reverse transcriptase" evidence="7">
    <location>
        <begin position="504"/>
        <end position="695"/>
    </location>
</feature>
<dbReference type="PANTHER" id="PTHR35046:SF9">
    <property type="entry name" value="RNA-DIRECTED DNA POLYMERASE"/>
    <property type="match status" value="1"/>
</dbReference>
<evidence type="ECO:0000256" key="2">
    <source>
        <dbReference type="ARBA" id="ARBA00022750"/>
    </source>
</evidence>
<feature type="region of interest" description="Disordered" evidence="5">
    <location>
        <begin position="268"/>
        <end position="319"/>
    </location>
</feature>
<dbReference type="InterPro" id="IPR043128">
    <property type="entry name" value="Rev_trsase/Diguanyl_cyclase"/>
</dbReference>
<evidence type="ECO:0000256" key="5">
    <source>
        <dbReference type="SAM" id="MobiDB-lite"/>
    </source>
</evidence>
<keyword evidence="4" id="KW-0863">Zinc-finger</keyword>
<dbReference type="PANTHER" id="PTHR35046">
    <property type="entry name" value="ZINC KNUCKLE (CCHC-TYPE) FAMILY PROTEIN"/>
    <property type="match status" value="1"/>
</dbReference>
<dbReference type="GeneID" id="121230514"/>
<dbReference type="PROSITE" id="PS50158">
    <property type="entry name" value="ZF_CCHC"/>
    <property type="match status" value="1"/>
</dbReference>
<dbReference type="Gene3D" id="3.10.10.10">
    <property type="entry name" value="HIV Type 1 Reverse Transcriptase, subunit A, domain 1"/>
    <property type="match status" value="1"/>
</dbReference>
<feature type="compositionally biased region" description="Basic and acidic residues" evidence="5">
    <location>
        <begin position="53"/>
        <end position="78"/>
    </location>
</feature>
<dbReference type="RefSeq" id="XP_040971345.1">
    <property type="nucleotide sequence ID" value="XM_041115411.1"/>
</dbReference>
<dbReference type="CDD" id="cd01647">
    <property type="entry name" value="RT_LTR"/>
    <property type="match status" value="1"/>
</dbReference>
<dbReference type="Pfam" id="PF00098">
    <property type="entry name" value="zf-CCHC"/>
    <property type="match status" value="1"/>
</dbReference>
<evidence type="ECO:0000259" key="6">
    <source>
        <dbReference type="PROSITE" id="PS50158"/>
    </source>
</evidence>
<feature type="compositionally biased region" description="Basic and acidic residues" evidence="5">
    <location>
        <begin position="530"/>
        <end position="539"/>
    </location>
</feature>
<dbReference type="SUPFAM" id="SSF57756">
    <property type="entry name" value="Retrovirus zinc finger-like domains"/>
    <property type="match status" value="1"/>
</dbReference>
<keyword evidence="8" id="KW-1185">Reference proteome</keyword>
<dbReference type="InterPro" id="IPR000477">
    <property type="entry name" value="RT_dom"/>
</dbReference>
<feature type="compositionally biased region" description="Basic and acidic residues" evidence="5">
    <location>
        <begin position="498"/>
        <end position="520"/>
    </location>
</feature>
<organism evidence="8 9">
    <name type="scientific">Gossypium hirsutum</name>
    <name type="common">Upland cotton</name>
    <name type="synonym">Gossypium mexicanum</name>
    <dbReference type="NCBI Taxonomy" id="3635"/>
    <lineage>
        <taxon>Eukaryota</taxon>
        <taxon>Viridiplantae</taxon>
        <taxon>Streptophyta</taxon>
        <taxon>Embryophyta</taxon>
        <taxon>Tracheophyta</taxon>
        <taxon>Spermatophyta</taxon>
        <taxon>Magnoliopsida</taxon>
        <taxon>eudicotyledons</taxon>
        <taxon>Gunneridae</taxon>
        <taxon>Pentapetalae</taxon>
        <taxon>rosids</taxon>
        <taxon>malvids</taxon>
        <taxon>Malvales</taxon>
        <taxon>Malvaceae</taxon>
        <taxon>Malvoideae</taxon>
        <taxon>Gossypium</taxon>
    </lineage>
</organism>
<dbReference type="InterPro" id="IPR043502">
    <property type="entry name" value="DNA/RNA_pol_sf"/>
</dbReference>
<evidence type="ECO:0000256" key="1">
    <source>
        <dbReference type="ARBA" id="ARBA00022670"/>
    </source>
</evidence>
<protein>
    <recommendedName>
        <fullName evidence="10">Reverse transcriptase</fullName>
    </recommendedName>
</protein>
<evidence type="ECO:0008006" key="10">
    <source>
        <dbReference type="Google" id="ProtNLM"/>
    </source>
</evidence>
<feature type="region of interest" description="Disordered" evidence="5">
    <location>
        <begin position="353"/>
        <end position="373"/>
    </location>
</feature>
<dbReference type="InterPro" id="IPR005162">
    <property type="entry name" value="Retrotrans_gag_dom"/>
</dbReference>
<evidence type="ECO:0000256" key="4">
    <source>
        <dbReference type="PROSITE-ProRule" id="PRU00047"/>
    </source>
</evidence>
<keyword evidence="2" id="KW-0064">Aspartyl protease</keyword>
<dbReference type="Pfam" id="PF03732">
    <property type="entry name" value="Retrotrans_gag"/>
    <property type="match status" value="1"/>
</dbReference>
<proteinExistence type="predicted"/>
<dbReference type="PROSITE" id="PS50878">
    <property type="entry name" value="RT_POL"/>
    <property type="match status" value="1"/>
</dbReference>
<dbReference type="Gene3D" id="4.10.60.10">
    <property type="entry name" value="Zinc finger, CCHC-type"/>
    <property type="match status" value="1"/>
</dbReference>
<dbReference type="CDD" id="cd00303">
    <property type="entry name" value="retropepsin_like"/>
    <property type="match status" value="1"/>
</dbReference>
<name>A0ABM3BWB8_GOSHI</name>
<dbReference type="InterPro" id="IPR001878">
    <property type="entry name" value="Znf_CCHC"/>
</dbReference>
<keyword evidence="1" id="KW-0645">Protease</keyword>
<dbReference type="CDD" id="cd09274">
    <property type="entry name" value="RNase_HI_RT_Ty3"/>
    <property type="match status" value="1"/>
</dbReference>
<feature type="compositionally biased region" description="Acidic residues" evidence="5">
    <location>
        <begin position="355"/>
        <end position="373"/>
    </location>
</feature>
<reference evidence="9" key="2">
    <citation type="submission" date="2025-08" db="UniProtKB">
        <authorList>
            <consortium name="RefSeq"/>
        </authorList>
    </citation>
    <scope>IDENTIFICATION</scope>
</reference>
<dbReference type="InterPro" id="IPR056924">
    <property type="entry name" value="SH3_Tf2-1"/>
</dbReference>
<evidence type="ECO:0000259" key="7">
    <source>
        <dbReference type="PROSITE" id="PS50878"/>
    </source>
</evidence>
<feature type="compositionally biased region" description="Polar residues" evidence="5">
    <location>
        <begin position="91"/>
        <end position="102"/>
    </location>
</feature>
<feature type="region of interest" description="Disordered" evidence="5">
    <location>
        <begin position="1"/>
        <end position="25"/>
    </location>
</feature>
<dbReference type="Pfam" id="PF17919">
    <property type="entry name" value="RT_RNaseH_2"/>
    <property type="match status" value="1"/>
</dbReference>
<gene>
    <name evidence="9" type="primary">LOC121230514</name>
</gene>
<dbReference type="Gene3D" id="3.10.20.370">
    <property type="match status" value="1"/>
</dbReference>
<feature type="compositionally biased region" description="Polar residues" evidence="5">
    <location>
        <begin position="277"/>
        <end position="291"/>
    </location>
</feature>